<keyword evidence="9 13" id="KW-0443">Lipid metabolism</keyword>
<evidence type="ECO:0000256" key="7">
    <source>
        <dbReference type="ARBA" id="ARBA00022516"/>
    </source>
</evidence>
<keyword evidence="10 13" id="KW-0275">Fatty acid biosynthesis</keyword>
<evidence type="ECO:0000256" key="3">
    <source>
        <dbReference type="ARBA" id="ARBA00005194"/>
    </source>
</evidence>
<dbReference type="GO" id="GO:0019171">
    <property type="term" value="F:(3R)-hydroxyacyl-[acyl-carrier-protein] dehydratase activity"/>
    <property type="evidence" value="ECO:0007669"/>
    <property type="project" value="UniProtKB-EC"/>
</dbReference>
<evidence type="ECO:0000256" key="12">
    <source>
        <dbReference type="ARBA" id="ARBA00023239"/>
    </source>
</evidence>
<evidence type="ECO:0000313" key="15">
    <source>
        <dbReference type="Proteomes" id="UP001238467"/>
    </source>
</evidence>
<evidence type="ECO:0000313" key="14">
    <source>
        <dbReference type="EMBL" id="MDQ0349680.1"/>
    </source>
</evidence>
<evidence type="ECO:0000256" key="1">
    <source>
        <dbReference type="ARBA" id="ARBA00001055"/>
    </source>
</evidence>
<keyword evidence="6 13" id="KW-0963">Cytoplasm</keyword>
<accession>A0ABU0DML8</accession>
<dbReference type="InterPro" id="IPR013114">
    <property type="entry name" value="FabA_FabZ"/>
</dbReference>
<dbReference type="Pfam" id="PF07977">
    <property type="entry name" value="FabA"/>
    <property type="match status" value="1"/>
</dbReference>
<evidence type="ECO:0000256" key="10">
    <source>
        <dbReference type="ARBA" id="ARBA00023160"/>
    </source>
</evidence>
<evidence type="ECO:0000256" key="8">
    <source>
        <dbReference type="ARBA" id="ARBA00022832"/>
    </source>
</evidence>
<organism evidence="14 15">
    <name type="scientific">Ancylobacter vacuolatus</name>
    <dbReference type="NCBI Taxonomy" id="223389"/>
    <lineage>
        <taxon>Bacteria</taxon>
        <taxon>Pseudomonadati</taxon>
        <taxon>Pseudomonadota</taxon>
        <taxon>Alphaproteobacteria</taxon>
        <taxon>Hyphomicrobiales</taxon>
        <taxon>Xanthobacteraceae</taxon>
        <taxon>Ancylobacter</taxon>
    </lineage>
</organism>
<name>A0ABU0DML8_9HYPH</name>
<comment type="function">
    <text evidence="13">Necessary for the introduction of cis unsaturation into fatty acids. Catalyzes the dehydration of (3R)-3-hydroxydecanoyl-ACP to E-(2)-decenoyl-ACP and then its isomerization to Z-(3)-decenoyl-ACP. Can catalyze the dehydratase reaction for beta-hydroxyacyl-ACPs with saturated chain lengths up to 16:0, being most active on intermediate chain length.</text>
</comment>
<keyword evidence="12 13" id="KW-0456">Lyase</keyword>
<sequence>MSGRGAVIGSALRQVAGAAAAHAHAAKTGGRGLLKAMETASVGITETMVERQTSFTYEELLACGRGELFGPGNAQLPAPPMLMFDRITEISEDGGPNGKGHVRAELDIRPDLWFFGCHFIGDPVMPGCLGLDALWQLVGFHLGWLGSPGRGRALGAGEIKFSGQVLPTVKKVVYGIDFKRVMRSKLVLGIADGWVEADGDVIYRAGDLKVGLFQS</sequence>
<dbReference type="NCBIfam" id="TIGR01749">
    <property type="entry name" value="fabA"/>
    <property type="match status" value="1"/>
</dbReference>
<comment type="catalytic activity">
    <reaction evidence="13">
        <text>(3R)-hydroxydecanoyl-[ACP] = (2E)-decenoyl-[ACP] + H2O</text>
        <dbReference type="Rhea" id="RHEA:41860"/>
        <dbReference type="Rhea" id="RHEA-COMP:9638"/>
        <dbReference type="Rhea" id="RHEA-COMP:9639"/>
        <dbReference type="ChEBI" id="CHEBI:15377"/>
        <dbReference type="ChEBI" id="CHEBI:78466"/>
        <dbReference type="ChEBI" id="CHEBI:78467"/>
    </reaction>
</comment>
<comment type="caution">
    <text evidence="14">The sequence shown here is derived from an EMBL/GenBank/DDBJ whole genome shotgun (WGS) entry which is preliminary data.</text>
</comment>
<evidence type="ECO:0000256" key="6">
    <source>
        <dbReference type="ARBA" id="ARBA00022490"/>
    </source>
</evidence>
<dbReference type="InterPro" id="IPR029069">
    <property type="entry name" value="HotDog_dom_sf"/>
</dbReference>
<comment type="subunit">
    <text evidence="5 13">Homodimer.</text>
</comment>
<dbReference type="EMBL" id="JAUSUH010000012">
    <property type="protein sequence ID" value="MDQ0349680.1"/>
    <property type="molecule type" value="Genomic_DNA"/>
</dbReference>
<comment type="subcellular location">
    <subcellularLocation>
        <location evidence="2 13">Cytoplasm</location>
    </subcellularLocation>
</comment>
<comment type="catalytic activity">
    <reaction evidence="1 13">
        <text>a (3R)-hydroxyacyl-[ACP] = a (2E)-enoyl-[ACP] + H2O</text>
        <dbReference type="Rhea" id="RHEA:13097"/>
        <dbReference type="Rhea" id="RHEA-COMP:9925"/>
        <dbReference type="Rhea" id="RHEA-COMP:9945"/>
        <dbReference type="ChEBI" id="CHEBI:15377"/>
        <dbReference type="ChEBI" id="CHEBI:78784"/>
        <dbReference type="ChEBI" id="CHEBI:78827"/>
        <dbReference type="EC" id="4.2.1.59"/>
    </reaction>
</comment>
<comment type="similarity">
    <text evidence="4 13">Belongs to the thioester dehydratase family. FabA subfamily.</text>
</comment>
<keyword evidence="8 13" id="KW-0276">Fatty acid metabolism</keyword>
<protein>
    <recommendedName>
        <fullName evidence="13">3-hydroxydecanoyl-[acyl-carrier-protein] dehydratase</fullName>
        <ecNumber evidence="13">4.2.1.59</ecNumber>
    </recommendedName>
    <alternativeName>
        <fullName evidence="13">3-hydroxyacyl-[acyl-carrier-protein] dehydratase FabA</fullName>
    </alternativeName>
    <alternativeName>
        <fullName evidence="13">Beta-hydroxydecanoyl thioester dehydrase</fullName>
    </alternativeName>
    <alternativeName>
        <fullName evidence="13">Trans-2-decenoyl-[acyl-carrier-protein] isomerase</fullName>
        <ecNumber evidence="13">5.3.3.14</ecNumber>
    </alternativeName>
</protein>
<comment type="pathway">
    <text evidence="3 13">Lipid metabolism; fatty acid biosynthesis.</text>
</comment>
<dbReference type="EC" id="5.3.3.14" evidence="13"/>
<dbReference type="PANTHER" id="PTHR30272">
    <property type="entry name" value="3-HYDROXYACYL-[ACYL-CARRIER-PROTEIN] DEHYDRATASE"/>
    <property type="match status" value="1"/>
</dbReference>
<comment type="catalytic activity">
    <reaction evidence="13">
        <text>(2E)-decenoyl-[ACP] = (3Z)-decenoyl-[ACP]</text>
        <dbReference type="Rhea" id="RHEA:23568"/>
        <dbReference type="Rhea" id="RHEA-COMP:9639"/>
        <dbReference type="Rhea" id="RHEA-COMP:9927"/>
        <dbReference type="ChEBI" id="CHEBI:78467"/>
        <dbReference type="ChEBI" id="CHEBI:78798"/>
        <dbReference type="EC" id="5.3.3.14"/>
    </reaction>
</comment>
<keyword evidence="11 13" id="KW-0413">Isomerase</keyword>
<evidence type="ECO:0000256" key="9">
    <source>
        <dbReference type="ARBA" id="ARBA00023098"/>
    </source>
</evidence>
<dbReference type="PANTHER" id="PTHR30272:SF8">
    <property type="entry name" value="3-HYDROXYDECANOYL-[ACYL-CARRIER-PROTEIN] DEHYDRATASE"/>
    <property type="match status" value="1"/>
</dbReference>
<dbReference type="Proteomes" id="UP001238467">
    <property type="component" value="Unassembled WGS sequence"/>
</dbReference>
<evidence type="ECO:0000256" key="11">
    <source>
        <dbReference type="ARBA" id="ARBA00023235"/>
    </source>
</evidence>
<keyword evidence="7 13" id="KW-0444">Lipid biosynthesis</keyword>
<evidence type="ECO:0000256" key="4">
    <source>
        <dbReference type="ARBA" id="ARBA00006714"/>
    </source>
</evidence>
<dbReference type="EC" id="4.2.1.59" evidence="13"/>
<evidence type="ECO:0000256" key="5">
    <source>
        <dbReference type="ARBA" id="ARBA00011738"/>
    </source>
</evidence>
<dbReference type="HAMAP" id="MF_00405">
    <property type="entry name" value="FabA"/>
    <property type="match status" value="1"/>
</dbReference>
<dbReference type="Gene3D" id="3.10.129.10">
    <property type="entry name" value="Hotdog Thioesterase"/>
    <property type="match status" value="1"/>
</dbReference>
<reference evidence="14 15" key="1">
    <citation type="submission" date="2023-07" db="EMBL/GenBank/DDBJ databases">
        <title>Genomic Encyclopedia of Type Strains, Phase IV (KMG-IV): sequencing the most valuable type-strain genomes for metagenomic binning, comparative biology and taxonomic classification.</title>
        <authorList>
            <person name="Goeker M."/>
        </authorList>
    </citation>
    <scope>NUCLEOTIDE SEQUENCE [LARGE SCALE GENOMIC DNA]</scope>
    <source>
        <strain evidence="14 15">DSM 1277</strain>
    </source>
</reference>
<feature type="active site" evidence="13">
    <location>
        <position position="118"/>
    </location>
</feature>
<evidence type="ECO:0000256" key="13">
    <source>
        <dbReference type="HAMAP-Rule" id="MF_00405"/>
    </source>
</evidence>
<evidence type="ECO:0000256" key="2">
    <source>
        <dbReference type="ARBA" id="ARBA00004496"/>
    </source>
</evidence>
<dbReference type="SUPFAM" id="SSF54637">
    <property type="entry name" value="Thioesterase/thiol ester dehydrase-isomerase"/>
    <property type="match status" value="1"/>
</dbReference>
<gene>
    <name evidence="13" type="primary">fabA</name>
    <name evidence="14" type="ORF">J2S76_004131</name>
</gene>
<dbReference type="GO" id="GO:0034017">
    <property type="term" value="F:trans-2-decenoyl-acyl-carrier-protein isomerase activity"/>
    <property type="evidence" value="ECO:0007669"/>
    <property type="project" value="UniProtKB-EC"/>
</dbReference>
<proteinExistence type="inferred from homology"/>
<dbReference type="CDD" id="cd01287">
    <property type="entry name" value="FabA"/>
    <property type="match status" value="1"/>
</dbReference>
<keyword evidence="15" id="KW-1185">Reference proteome</keyword>
<dbReference type="NCBIfam" id="NF003509">
    <property type="entry name" value="PRK05174.1"/>
    <property type="match status" value="1"/>
</dbReference>
<dbReference type="InterPro" id="IPR010083">
    <property type="entry name" value="FabA"/>
</dbReference>